<dbReference type="GO" id="GO:0009103">
    <property type="term" value="P:lipopolysaccharide biosynthetic process"/>
    <property type="evidence" value="ECO:0007669"/>
    <property type="project" value="UniProtKB-ARBA"/>
</dbReference>
<dbReference type="AlphaFoldDB" id="A0A540VJ97"/>
<feature type="transmembrane region" description="Helical" evidence="8">
    <location>
        <begin position="262"/>
        <end position="282"/>
    </location>
</feature>
<dbReference type="GO" id="GO:0016763">
    <property type="term" value="F:pentosyltransferase activity"/>
    <property type="evidence" value="ECO:0007669"/>
    <property type="project" value="TreeGrafter"/>
</dbReference>
<keyword evidence="11" id="KW-1185">Reference proteome</keyword>
<feature type="transmembrane region" description="Helical" evidence="8">
    <location>
        <begin position="396"/>
        <end position="416"/>
    </location>
</feature>
<evidence type="ECO:0000256" key="8">
    <source>
        <dbReference type="SAM" id="Phobius"/>
    </source>
</evidence>
<evidence type="ECO:0000256" key="2">
    <source>
        <dbReference type="ARBA" id="ARBA00022475"/>
    </source>
</evidence>
<keyword evidence="6 8" id="KW-1133">Transmembrane helix</keyword>
<dbReference type="PANTHER" id="PTHR33908">
    <property type="entry name" value="MANNOSYLTRANSFERASE YKCB-RELATED"/>
    <property type="match status" value="1"/>
</dbReference>
<keyword evidence="5 8" id="KW-0812">Transmembrane</keyword>
<feature type="transmembrane region" description="Helical" evidence="8">
    <location>
        <begin position="365"/>
        <end position="384"/>
    </location>
</feature>
<evidence type="ECO:0000256" key="1">
    <source>
        <dbReference type="ARBA" id="ARBA00004651"/>
    </source>
</evidence>
<keyword evidence="3" id="KW-0328">Glycosyltransferase</keyword>
<feature type="transmembrane region" description="Helical" evidence="8">
    <location>
        <begin position="338"/>
        <end position="356"/>
    </location>
</feature>
<dbReference type="GO" id="GO:0005886">
    <property type="term" value="C:plasma membrane"/>
    <property type="evidence" value="ECO:0007669"/>
    <property type="project" value="UniProtKB-SubCell"/>
</dbReference>
<feature type="transmembrane region" description="Helical" evidence="8">
    <location>
        <begin position="221"/>
        <end position="250"/>
    </location>
</feature>
<reference evidence="10 11" key="1">
    <citation type="submission" date="2019-06" db="EMBL/GenBank/DDBJ databases">
        <title>Genome sequence of Litorilinea aerophila BAA-2444.</title>
        <authorList>
            <person name="Maclea K.S."/>
            <person name="Maurais E.G."/>
            <person name="Iannazzi L.C."/>
        </authorList>
    </citation>
    <scope>NUCLEOTIDE SEQUENCE [LARGE SCALE GENOMIC DNA]</scope>
    <source>
        <strain evidence="10 11">ATCC BAA-2444</strain>
    </source>
</reference>
<dbReference type="InParanoid" id="A0A540VJ97"/>
<dbReference type="InterPro" id="IPR050297">
    <property type="entry name" value="LipidA_mod_glycosyltrf_83"/>
</dbReference>
<evidence type="ECO:0000256" key="3">
    <source>
        <dbReference type="ARBA" id="ARBA00022676"/>
    </source>
</evidence>
<dbReference type="InterPro" id="IPR038731">
    <property type="entry name" value="RgtA/B/C-like"/>
</dbReference>
<feature type="transmembrane region" description="Helical" evidence="8">
    <location>
        <begin position="172"/>
        <end position="191"/>
    </location>
</feature>
<comment type="caution">
    <text evidence="10">The sequence shown here is derived from an EMBL/GenBank/DDBJ whole genome shotgun (WGS) entry which is preliminary data.</text>
</comment>
<gene>
    <name evidence="10" type="ORF">FKZ61_06185</name>
</gene>
<keyword evidence="2" id="KW-1003">Cell membrane</keyword>
<dbReference type="GO" id="GO:0010041">
    <property type="term" value="P:response to iron(III) ion"/>
    <property type="evidence" value="ECO:0007669"/>
    <property type="project" value="TreeGrafter"/>
</dbReference>
<feature type="transmembrane region" description="Helical" evidence="8">
    <location>
        <begin position="423"/>
        <end position="445"/>
    </location>
</feature>
<dbReference type="RefSeq" id="WP_141609216.1">
    <property type="nucleotide sequence ID" value="NZ_VIGC02000006.1"/>
</dbReference>
<sequence>MIKKTILSYTNWRLVIVPPTLLYLFLVTLYFLTIPLGESPDEPGHLQCIQQVALYNRLPIVEPKPQGEWWKPGVTLSGRMCYHMPLYYVGTGLLQKAIGYMTGSPVAIDFPAHNEAFGETGVMFLHSNRQSLWQREEPSVVIGVRIVSILLGLTVVWASMAIAHQLFPKAPIAALLTGTWVAGWPQFLFLSRAISNDVLATALASITLALLLQPGKPGRYVLLAVLSALAVLTKVTMLFVIGAIVAAWLLEFIRLPQQRRNLIEKFGLMLLIWGATAAIVQLTPTIRTNFWSSAQTFSRVGERVLQLEYWLEVIRLTLSSGWVRFGWMNVAAPDVSAYLWWSLIFGLSFVGCRNWWRSGLRERNLIAAILVVWCLGATAAYIRINMTVFQPQFRFLQSLIPIFSTLVAGGLLSIMPRQPRRQIFVSGTLILLAIVVNALIIWEIVIPHYGLLS</sequence>
<evidence type="ECO:0000259" key="9">
    <source>
        <dbReference type="Pfam" id="PF13231"/>
    </source>
</evidence>
<evidence type="ECO:0000256" key="7">
    <source>
        <dbReference type="ARBA" id="ARBA00023136"/>
    </source>
</evidence>
<feature type="transmembrane region" description="Helical" evidence="8">
    <location>
        <begin position="12"/>
        <end position="32"/>
    </location>
</feature>
<dbReference type="Pfam" id="PF13231">
    <property type="entry name" value="PMT_2"/>
    <property type="match status" value="1"/>
</dbReference>
<dbReference type="OrthoDB" id="158419at2"/>
<accession>A0A540VJ97</accession>
<dbReference type="EMBL" id="VIGC01000006">
    <property type="protein sequence ID" value="TQE96844.1"/>
    <property type="molecule type" value="Genomic_DNA"/>
</dbReference>
<dbReference type="PANTHER" id="PTHR33908:SF3">
    <property type="entry name" value="UNDECAPRENYL PHOSPHATE-ALPHA-4-AMINO-4-DEOXY-L-ARABINOSE ARABINOSYL TRANSFERASE"/>
    <property type="match status" value="1"/>
</dbReference>
<dbReference type="Proteomes" id="UP000317371">
    <property type="component" value="Unassembled WGS sequence"/>
</dbReference>
<keyword evidence="4 10" id="KW-0808">Transferase</keyword>
<protein>
    <submittedName>
        <fullName evidence="10">Glycosyltransferase family 39 protein</fullName>
    </submittedName>
</protein>
<comment type="subcellular location">
    <subcellularLocation>
        <location evidence="1">Cell membrane</location>
        <topology evidence="1">Multi-pass membrane protein</topology>
    </subcellularLocation>
</comment>
<evidence type="ECO:0000313" key="11">
    <source>
        <dbReference type="Proteomes" id="UP000317371"/>
    </source>
</evidence>
<proteinExistence type="predicted"/>
<name>A0A540VJ97_9CHLR</name>
<evidence type="ECO:0000313" key="10">
    <source>
        <dbReference type="EMBL" id="TQE96844.1"/>
    </source>
</evidence>
<evidence type="ECO:0000256" key="4">
    <source>
        <dbReference type="ARBA" id="ARBA00022679"/>
    </source>
</evidence>
<feature type="domain" description="Glycosyltransferase RgtA/B/C/D-like" evidence="9">
    <location>
        <begin position="143"/>
        <end position="251"/>
    </location>
</feature>
<evidence type="ECO:0000256" key="6">
    <source>
        <dbReference type="ARBA" id="ARBA00022989"/>
    </source>
</evidence>
<feature type="transmembrane region" description="Helical" evidence="8">
    <location>
        <begin position="139"/>
        <end position="160"/>
    </location>
</feature>
<keyword evidence="7 8" id="KW-0472">Membrane</keyword>
<organism evidence="10 11">
    <name type="scientific">Litorilinea aerophila</name>
    <dbReference type="NCBI Taxonomy" id="1204385"/>
    <lineage>
        <taxon>Bacteria</taxon>
        <taxon>Bacillati</taxon>
        <taxon>Chloroflexota</taxon>
        <taxon>Caldilineae</taxon>
        <taxon>Caldilineales</taxon>
        <taxon>Caldilineaceae</taxon>
        <taxon>Litorilinea</taxon>
    </lineage>
</organism>
<evidence type="ECO:0000256" key="5">
    <source>
        <dbReference type="ARBA" id="ARBA00022692"/>
    </source>
</evidence>